<proteinExistence type="predicted"/>
<keyword evidence="1" id="KW-0812">Transmembrane</keyword>
<dbReference type="Proteomes" id="UP001628220">
    <property type="component" value="Unassembled WGS sequence"/>
</dbReference>
<keyword evidence="1" id="KW-1133">Transmembrane helix</keyword>
<gene>
    <name evidence="2" type="ORF">Tsumi_07560</name>
</gene>
<keyword evidence="3" id="KW-1185">Reference proteome</keyword>
<dbReference type="RefSeq" id="WP_411915456.1">
    <property type="nucleotide sequence ID" value="NZ_BAAFSF010000001.1"/>
</dbReference>
<dbReference type="EMBL" id="BAAFSF010000001">
    <property type="protein sequence ID" value="GAB1251652.1"/>
    <property type="molecule type" value="Genomic_DNA"/>
</dbReference>
<sequence>MIWKSLITFLPGIVLLALFIYYWQVKAKRRGQRTLHLNDLDKSIESWGQKPTPSTPCSTCVGGDCCTEHHKPIKKSNIVYYDDEELDLYKGRTSTQYKDEEAEEFREVFETLRPEERLDWLASISKRGIALPIQLKTTIEKATQPEL</sequence>
<name>A0ABQ0E1X0_9PORP</name>
<feature type="transmembrane region" description="Helical" evidence="1">
    <location>
        <begin position="6"/>
        <end position="23"/>
    </location>
</feature>
<evidence type="ECO:0000313" key="2">
    <source>
        <dbReference type="EMBL" id="GAB1251652.1"/>
    </source>
</evidence>
<keyword evidence="1" id="KW-0472">Membrane</keyword>
<comment type="caution">
    <text evidence="2">The sequence shown here is derived from an EMBL/GenBank/DDBJ whole genome shotgun (WGS) entry which is preliminary data.</text>
</comment>
<accession>A0ABQ0E1X0</accession>
<organism evidence="2 3">
    <name type="scientific">Porphyromonas miyakawae</name>
    <dbReference type="NCBI Taxonomy" id="3137470"/>
    <lineage>
        <taxon>Bacteria</taxon>
        <taxon>Pseudomonadati</taxon>
        <taxon>Bacteroidota</taxon>
        <taxon>Bacteroidia</taxon>
        <taxon>Bacteroidales</taxon>
        <taxon>Porphyromonadaceae</taxon>
        <taxon>Porphyromonas</taxon>
    </lineage>
</organism>
<evidence type="ECO:0000313" key="3">
    <source>
        <dbReference type="Proteomes" id="UP001628220"/>
    </source>
</evidence>
<evidence type="ECO:0000256" key="1">
    <source>
        <dbReference type="SAM" id="Phobius"/>
    </source>
</evidence>
<reference evidence="2 3" key="1">
    <citation type="journal article" date="2025" name="Int. J. Syst. Evol. Microbiol.">
        <title>Desulfovibrio falkowii sp. nov., Porphyromonas miyakawae sp. nov., Mediterraneibacter flintii sp. nov. and Owariibacterium komagatae gen. nov., sp. nov., isolated from human faeces.</title>
        <authorList>
            <person name="Hamaguchi T."/>
            <person name="Ohara M."/>
            <person name="Hisatomi A."/>
            <person name="Sekiguchi K."/>
            <person name="Takeda J.I."/>
            <person name="Ueyama J."/>
            <person name="Ito M."/>
            <person name="Nishiwaki H."/>
            <person name="Ogi T."/>
            <person name="Hirayama M."/>
            <person name="Ohkuma M."/>
            <person name="Sakamoto M."/>
            <person name="Ohno K."/>
        </authorList>
    </citation>
    <scope>NUCLEOTIDE SEQUENCE [LARGE SCALE GENOMIC DNA]</scope>
    <source>
        <strain evidence="2 3">13CB11C</strain>
    </source>
</reference>
<protein>
    <submittedName>
        <fullName evidence="2">Uncharacterized protein</fullName>
    </submittedName>
</protein>